<feature type="transmembrane region" description="Helical" evidence="1">
    <location>
        <begin position="238"/>
        <end position="260"/>
    </location>
</feature>
<dbReference type="GO" id="GO:0046475">
    <property type="term" value="P:glycerophospholipid catabolic process"/>
    <property type="evidence" value="ECO:0007669"/>
    <property type="project" value="TreeGrafter"/>
</dbReference>
<feature type="transmembrane region" description="Helical" evidence="1">
    <location>
        <begin position="184"/>
        <end position="207"/>
    </location>
</feature>
<feature type="transmembrane region" description="Helical" evidence="1">
    <location>
        <begin position="295"/>
        <end position="317"/>
    </location>
</feature>
<dbReference type="Gene3D" id="3.40.1090.10">
    <property type="entry name" value="Cytosolic phospholipase A2 catalytic domain"/>
    <property type="match status" value="1"/>
</dbReference>
<sequence length="874" mass="92210">MPDDDKGWADCSWADEAARVAHRRLALNLPEAQIARTRLALALSGGGLRGAAFCLGVMQALAEADCPASAPSAPSADPCTPTASPASRSLLARVDYLSTVGGGGYIGAFFTSLFIPGRLEPGTSPRQAAESAYLALRGDAATPAGRRTMTWLRESGRALTSTSVGKGLLAAVVLVRNWVAMQCILGSVLLVILALLALGLHLIIGAWPGVGRDEMALLYAARRAFNEHLPAIWWSEYLWLPIVSALLLALPPAIACWLVYPRPDPAGQPARVLTRAVLLASIAGALVLLETFKTAILIWLVVATCLVILLPTARAVAMYRVRAARALRGAAMMTAALAALGIADTIARSWYLYGSMAARPWSVAGPALAAAALAWLLHHGAAHRDPVPQAASPHLACPTWRRLPMPSLVSLLTGAAAATLGLLLVALWSWIVLWVRWDGGEPVDWLVFGKAWTTPSLLALVLAALAIAVAIGRGFGLLNLSSLQPFHAARLTRAYLGASNGQRFAAGDSATSMDSHDVARDDALALDAYYDPHALAPLHLVNVTLNETIDAAGQRIPRGRRGRPLCIGPGAALTSTHAAAAVSAGLCVRFTVDGKPCRAVPQLPDCTPDRPRTIGDWIAVSGGAAPIGPGSAVTFGASLLVGLANLRPGIWWQGRMATDVTGDPSLRGWLGTLFRTQCHLGRELAARFHGMRGDWQYLSDGGHFDNTAVYELLRPERLIGLIVLCDCGSDPGYRFADLANLIGRARADLGLEIEVDSAAAHDPVLGDVFGTPDDFAGDALAKAGDKAAILLNVHDAGQPDTLLARIIVIKPRLNAGAPDAVRQYGAQPPAFPQEGTTDAFFGEARWENHRTLGRALGRRIATGPVGARLFAKVP</sequence>
<organism evidence="2 3">
    <name type="scientific">Cupriavidus pauculus</name>
    <dbReference type="NCBI Taxonomy" id="82633"/>
    <lineage>
        <taxon>Bacteria</taxon>
        <taxon>Pseudomonadati</taxon>
        <taxon>Pseudomonadota</taxon>
        <taxon>Betaproteobacteria</taxon>
        <taxon>Burkholderiales</taxon>
        <taxon>Burkholderiaceae</taxon>
        <taxon>Cupriavidus</taxon>
    </lineage>
</organism>
<dbReference type="Proteomes" id="UP000234341">
    <property type="component" value="Unassembled WGS sequence"/>
</dbReference>
<protein>
    <recommendedName>
        <fullName evidence="4">PNPLA domain-containing protein</fullName>
    </recommendedName>
</protein>
<feature type="transmembrane region" description="Helical" evidence="1">
    <location>
        <begin position="408"/>
        <end position="437"/>
    </location>
</feature>
<dbReference type="GO" id="GO:0004623">
    <property type="term" value="F:phospholipase A2 activity"/>
    <property type="evidence" value="ECO:0007669"/>
    <property type="project" value="TreeGrafter"/>
</dbReference>
<dbReference type="GO" id="GO:0005829">
    <property type="term" value="C:cytosol"/>
    <property type="evidence" value="ECO:0007669"/>
    <property type="project" value="TreeGrafter"/>
</dbReference>
<evidence type="ECO:0000313" key="2">
    <source>
        <dbReference type="EMBL" id="PLP97141.1"/>
    </source>
</evidence>
<evidence type="ECO:0008006" key="4">
    <source>
        <dbReference type="Google" id="ProtNLM"/>
    </source>
</evidence>
<keyword evidence="1" id="KW-1133">Transmembrane helix</keyword>
<keyword evidence="1" id="KW-0472">Membrane</keyword>
<gene>
    <name evidence="2" type="ORF">CYJ10_29140</name>
</gene>
<dbReference type="EMBL" id="PJRP01000020">
    <property type="protein sequence ID" value="PLP97141.1"/>
    <property type="molecule type" value="Genomic_DNA"/>
</dbReference>
<feature type="transmembrane region" description="Helical" evidence="1">
    <location>
        <begin position="329"/>
        <end position="351"/>
    </location>
</feature>
<comment type="caution">
    <text evidence="2">The sequence shown here is derived from an EMBL/GenBank/DDBJ whole genome shotgun (WGS) entry which is preliminary data.</text>
</comment>
<dbReference type="RefSeq" id="WP_101684903.1">
    <property type="nucleotide sequence ID" value="NZ_PJRP01000020.1"/>
</dbReference>
<accession>A0A2N5C4J4</accession>
<dbReference type="InterPro" id="IPR016035">
    <property type="entry name" value="Acyl_Trfase/lysoPLipase"/>
</dbReference>
<reference evidence="2 3" key="1">
    <citation type="submission" date="2017-12" db="EMBL/GenBank/DDBJ databases">
        <title>Genome sequence of the active heterotrophic nitrifier-denitrifier, Cupriavidus pauculus UM1.</title>
        <authorList>
            <person name="Putonti C."/>
            <person name="Castignetti D."/>
        </authorList>
    </citation>
    <scope>NUCLEOTIDE SEQUENCE [LARGE SCALE GENOMIC DNA]</scope>
    <source>
        <strain evidence="2 3">UM1</strain>
    </source>
</reference>
<proteinExistence type="predicted"/>
<dbReference type="PANTHER" id="PTHR10728:SF40">
    <property type="entry name" value="PATATIN FAMILY PROTEIN"/>
    <property type="match status" value="1"/>
</dbReference>
<dbReference type="PANTHER" id="PTHR10728">
    <property type="entry name" value="CYTOSOLIC PHOSPHOLIPASE A2"/>
    <property type="match status" value="1"/>
</dbReference>
<keyword evidence="1" id="KW-0812">Transmembrane</keyword>
<feature type="transmembrane region" description="Helical" evidence="1">
    <location>
        <begin position="457"/>
        <end position="480"/>
    </location>
</feature>
<dbReference type="AlphaFoldDB" id="A0A2N5C4J4"/>
<evidence type="ECO:0000313" key="3">
    <source>
        <dbReference type="Proteomes" id="UP000234341"/>
    </source>
</evidence>
<name>A0A2N5C4J4_9BURK</name>
<feature type="transmembrane region" description="Helical" evidence="1">
    <location>
        <begin position="272"/>
        <end position="289"/>
    </location>
</feature>
<evidence type="ECO:0000256" key="1">
    <source>
        <dbReference type="SAM" id="Phobius"/>
    </source>
</evidence>
<dbReference type="SUPFAM" id="SSF52151">
    <property type="entry name" value="FabD/lysophospholipase-like"/>
    <property type="match status" value="2"/>
</dbReference>
<dbReference type="OrthoDB" id="100544at2"/>